<dbReference type="InterPro" id="IPR023343">
    <property type="entry name" value="Penicillin_amidase_dom1"/>
</dbReference>
<accession>A0A062U9W5</accession>
<dbReference type="SUPFAM" id="SSF56235">
    <property type="entry name" value="N-terminal nucleophile aminohydrolases (Ntn hydrolases)"/>
    <property type="match status" value="1"/>
</dbReference>
<keyword evidence="4" id="KW-0865">Zymogen</keyword>
<reference evidence="6 7" key="1">
    <citation type="journal article" date="2014" name="Antonie Van Leeuwenhoek">
        <title>Hyphomonas beringensis sp. nov. and Hyphomonas chukchiensis sp. nov., isolated from surface seawater of the Bering Sea and Chukchi Sea.</title>
        <authorList>
            <person name="Li C."/>
            <person name="Lai Q."/>
            <person name="Li G."/>
            <person name="Dong C."/>
            <person name="Wang J."/>
            <person name="Liao Y."/>
            <person name="Shao Z."/>
        </authorList>
    </citation>
    <scope>NUCLEOTIDE SEQUENCE [LARGE SCALE GENOMIC DNA]</scope>
    <source>
        <strain evidence="6 7">BH-BN04-4</strain>
    </source>
</reference>
<evidence type="ECO:0000256" key="3">
    <source>
        <dbReference type="ARBA" id="ARBA00022801"/>
    </source>
</evidence>
<dbReference type="PATRIC" id="fig|1280947.3.peg.3369"/>
<comment type="similarity">
    <text evidence="1">Belongs to the peptidase S45 family.</text>
</comment>
<dbReference type="GO" id="GO:0017000">
    <property type="term" value="P:antibiotic biosynthetic process"/>
    <property type="evidence" value="ECO:0007669"/>
    <property type="project" value="InterPro"/>
</dbReference>
<dbReference type="Gene3D" id="3.60.20.10">
    <property type="entry name" value="Glutamine Phosphoribosylpyrophosphate, subunit 1, domain 1"/>
    <property type="match status" value="1"/>
</dbReference>
<organism evidence="6 7">
    <name type="scientific">Hyphomonas chukchiensis</name>
    <dbReference type="NCBI Taxonomy" id="1280947"/>
    <lineage>
        <taxon>Bacteria</taxon>
        <taxon>Pseudomonadati</taxon>
        <taxon>Pseudomonadota</taxon>
        <taxon>Alphaproteobacteria</taxon>
        <taxon>Hyphomonadales</taxon>
        <taxon>Hyphomonadaceae</taxon>
        <taxon>Hyphomonas</taxon>
    </lineage>
</organism>
<dbReference type="EMBL" id="AWFG01000074">
    <property type="protein sequence ID" value="KCZ54528.1"/>
    <property type="molecule type" value="Genomic_DNA"/>
</dbReference>
<dbReference type="Gene3D" id="1.10.1400.10">
    <property type="match status" value="1"/>
</dbReference>
<feature type="active site" description="Nucleophile" evidence="5">
    <location>
        <position position="199"/>
    </location>
</feature>
<dbReference type="eggNOG" id="COG2366">
    <property type="taxonomic scope" value="Bacteria"/>
</dbReference>
<dbReference type="GO" id="GO:0016811">
    <property type="term" value="F:hydrolase activity, acting on carbon-nitrogen (but not peptide) bonds, in linear amides"/>
    <property type="evidence" value="ECO:0007669"/>
    <property type="project" value="InterPro"/>
</dbReference>
<dbReference type="AlphaFoldDB" id="A0A062U9W5"/>
<dbReference type="InterPro" id="IPR043147">
    <property type="entry name" value="Penicillin_amidase_A-knob"/>
</dbReference>
<dbReference type="PIRSF" id="PIRSF001227">
    <property type="entry name" value="Pen_acylase"/>
    <property type="match status" value="1"/>
</dbReference>
<gene>
    <name evidence="6" type="ORF">HY30_09585</name>
</gene>
<dbReference type="PANTHER" id="PTHR34218">
    <property type="entry name" value="PEPTIDASE S45 PENICILLIN AMIDASE"/>
    <property type="match status" value="1"/>
</dbReference>
<dbReference type="InterPro" id="IPR002692">
    <property type="entry name" value="S45"/>
</dbReference>
<sequence length="717" mass="79531">MAVVQLAVAGCTTQTEEAAVTETLVVEAPAEDAVTPIHDDRPDVVKNEILWDTYGVPHIYGTDAESVFYGYGWAQLHSHANTVLRLYGEARGKGAEYWGPEYEETAKWLVMNGTPERAQVWYDAYSPEFRAKLDAFAEGMNAYAASHPDEIDEELKVVLPVSGVDVVAHAHRLMNFVYVASPNRTIGEGDPPELEQQGSNTWAVGPSKTESGNTMLLQNPHLPWTVPFFIYYEAHLVGPDFEVYGATQIGLPVIRFAFNQQMGISNTVNGMVGATTYELTLKDNGYLFDGEVLPFEVKETSYKVKQPDGSELEVPLSIRYTVHGPVFDRPDGKTVALRVAGLDRGGMLEQYFDMVTSDSHDDFTEAMSRLQVPTFNISYADRDGHIEYIFNGIAPKRSSGDIKFWQGLVPGDTSEYLWTDVHPYEDLPRVTDPESGFVANSNDPPWEATLPVAYKPEDFPPYFAPRTPLSMRAQDSLTMMTEAEDITLDDFVELKLAQHALMAERVLPDLLAAAANDPDPDMQAAVKLLSDWDRTFSKENRAGVLFEAWGKLFAGPRMTGLDGFAVPWSADEPITTPSGLKDPEAAVEMLRKAIASTKASYGQIDPVYGDVSRFILDGLDVPGSGGYGNLGSFDVITWSEPKDGIRIPTHGETWVAMVEFSTPIKAYGLMSYGNARQPGTTHYNDQLQMLSDNKFRELWLRREQVEAHVSEVTPIDR</sequence>
<dbReference type="Gene3D" id="1.10.439.10">
    <property type="entry name" value="Penicillin Amidohydrolase, domain 1"/>
    <property type="match status" value="1"/>
</dbReference>
<evidence type="ECO:0000256" key="1">
    <source>
        <dbReference type="ARBA" id="ARBA00006586"/>
    </source>
</evidence>
<dbReference type="PANTHER" id="PTHR34218:SF3">
    <property type="entry name" value="ACYL-HOMOSERINE LACTONE ACYLASE PVDQ"/>
    <property type="match status" value="1"/>
</dbReference>
<dbReference type="Proteomes" id="UP000027190">
    <property type="component" value="Unassembled WGS sequence"/>
</dbReference>
<evidence type="ECO:0000313" key="7">
    <source>
        <dbReference type="Proteomes" id="UP000027190"/>
    </source>
</evidence>
<evidence type="ECO:0000256" key="2">
    <source>
        <dbReference type="ARBA" id="ARBA00022729"/>
    </source>
</evidence>
<protein>
    <submittedName>
        <fullName evidence="6">Glutaryl-7-aminocephalosporanic-acid acylase subunit beta</fullName>
    </submittedName>
</protein>
<dbReference type="OrthoDB" id="9760084at2"/>
<dbReference type="Pfam" id="PF01804">
    <property type="entry name" value="Penicil_amidase"/>
    <property type="match status" value="1"/>
</dbReference>
<dbReference type="STRING" id="1280947.HY30_09585"/>
<proteinExistence type="inferred from homology"/>
<dbReference type="InterPro" id="IPR043146">
    <property type="entry name" value="Penicillin_amidase_N_B-knob"/>
</dbReference>
<evidence type="ECO:0000256" key="5">
    <source>
        <dbReference type="PIRSR" id="PIRSR001227-1"/>
    </source>
</evidence>
<keyword evidence="2" id="KW-0732">Signal</keyword>
<evidence type="ECO:0000313" key="6">
    <source>
        <dbReference type="EMBL" id="KCZ54528.1"/>
    </source>
</evidence>
<keyword evidence="7" id="KW-1185">Reference proteome</keyword>
<dbReference type="InterPro" id="IPR014395">
    <property type="entry name" value="Pen/GL7ACA/AHL_acylase"/>
</dbReference>
<dbReference type="Gene3D" id="2.30.120.10">
    <property type="match status" value="1"/>
</dbReference>
<dbReference type="InterPro" id="IPR029055">
    <property type="entry name" value="Ntn_hydrolases_N"/>
</dbReference>
<name>A0A062U9W5_9PROT</name>
<dbReference type="MEROPS" id="S45.002"/>
<keyword evidence="3" id="KW-0378">Hydrolase</keyword>
<dbReference type="CDD" id="cd01936">
    <property type="entry name" value="Ntn_CA"/>
    <property type="match status" value="1"/>
</dbReference>
<comment type="caution">
    <text evidence="6">The sequence shown here is derived from an EMBL/GenBank/DDBJ whole genome shotgun (WGS) entry which is preliminary data.</text>
</comment>
<evidence type="ECO:0000256" key="4">
    <source>
        <dbReference type="ARBA" id="ARBA00023145"/>
    </source>
</evidence>